<dbReference type="InterPro" id="IPR020869">
    <property type="entry name" value="Rrp42_archaea"/>
</dbReference>
<keyword evidence="7" id="KW-0269">Exonuclease</keyword>
<dbReference type="KEGG" id="flt:Sv326_0113"/>
<dbReference type="Pfam" id="PF03725">
    <property type="entry name" value="RNase_PH_C"/>
    <property type="match status" value="1"/>
</dbReference>
<keyword evidence="2 4" id="KW-0963">Cytoplasm</keyword>
<protein>
    <recommendedName>
        <fullName evidence="4">Exosome complex component Rrp42</fullName>
    </recommendedName>
</protein>
<keyword evidence="3 4" id="KW-0271">Exosome</keyword>
<dbReference type="InterPro" id="IPR020568">
    <property type="entry name" value="Ribosomal_Su5_D2-typ_SF"/>
</dbReference>
<dbReference type="SUPFAM" id="SSF54211">
    <property type="entry name" value="Ribosomal protein S5 domain 2-like"/>
    <property type="match status" value="1"/>
</dbReference>
<dbReference type="PANTHER" id="PTHR11097">
    <property type="entry name" value="EXOSOME COMPLEX EXONUCLEASE RIBOSOMAL RNA PROCESSING PROTEIN"/>
    <property type="match status" value="1"/>
</dbReference>
<dbReference type="InterPro" id="IPR050590">
    <property type="entry name" value="Exosome_comp_Rrp42_subfam"/>
</dbReference>
<evidence type="ECO:0000256" key="4">
    <source>
        <dbReference type="HAMAP-Rule" id="MF_00622"/>
    </source>
</evidence>
<feature type="domain" description="Exoribonuclease phosphorolytic" evidence="6">
    <location>
        <begin position="185"/>
        <end position="247"/>
    </location>
</feature>
<organism evidence="7 8">
    <name type="scientific">Fermentimicrarchaeum limneticum</name>
    <dbReference type="NCBI Taxonomy" id="2795018"/>
    <lineage>
        <taxon>Archaea</taxon>
        <taxon>Candidatus Micrarchaeota</taxon>
        <taxon>Candidatus Fermentimicrarchaeales</taxon>
        <taxon>Candidatus Fermentimicrarchaeaceae</taxon>
        <taxon>Candidatus Fermentimicrarchaeum</taxon>
    </lineage>
</organism>
<evidence type="ECO:0000259" key="6">
    <source>
        <dbReference type="Pfam" id="PF03725"/>
    </source>
</evidence>
<comment type="function">
    <text evidence="4">Non-catalytic component of the exosome, which is a complex involved in RNA degradation. Contributes to the structuring of the Rrp41 active site.</text>
</comment>
<evidence type="ECO:0000313" key="7">
    <source>
        <dbReference type="EMBL" id="QLJ52288.1"/>
    </source>
</evidence>
<dbReference type="FunFam" id="3.30.230.70:FF:000017">
    <property type="entry name" value="Exosome complex component Rrp42"/>
    <property type="match status" value="1"/>
</dbReference>
<sequence>MEILDEIKKDYVTDLMKKNKRPDDREFLEYRPCTVEKGIFPFAEGSARVRLGKTQVVAGVKIDLGTPFKDRPDEGVLSTTAELLPLASPTFEPGPPDEDAIELARIVDRGIRSSNAIDLTSLFVEQGKVLMVFVDMYILDHDGNLIDASALAAMAALLNTRLPKIEGGQLIRTESTEKLKVSQKVVACTFSKIDSHIVLDPGLDEVKATSARLTIATTPDYVCAIQKGGRGAFTREELFNLVDVSFEKGNELRKLLD</sequence>
<dbReference type="Gene3D" id="3.30.230.70">
    <property type="entry name" value="GHMP Kinase, N-terminal domain"/>
    <property type="match status" value="1"/>
</dbReference>
<evidence type="ECO:0000256" key="2">
    <source>
        <dbReference type="ARBA" id="ARBA00022490"/>
    </source>
</evidence>
<evidence type="ECO:0000313" key="8">
    <source>
        <dbReference type="Proteomes" id="UP000510821"/>
    </source>
</evidence>
<dbReference type="Pfam" id="PF01138">
    <property type="entry name" value="RNase_PH"/>
    <property type="match status" value="1"/>
</dbReference>
<dbReference type="NCBIfam" id="NF003282">
    <property type="entry name" value="PRK04282.1-1"/>
    <property type="match status" value="1"/>
</dbReference>
<keyword evidence="7" id="KW-0378">Hydrolase</keyword>
<evidence type="ECO:0000259" key="5">
    <source>
        <dbReference type="Pfam" id="PF01138"/>
    </source>
</evidence>
<gene>
    <name evidence="4" type="primary">rrp42</name>
    <name evidence="7" type="ORF">Sv326_0113</name>
</gene>
<dbReference type="PANTHER" id="PTHR11097:SF8">
    <property type="entry name" value="EXOSOME COMPLEX COMPONENT RRP42"/>
    <property type="match status" value="1"/>
</dbReference>
<dbReference type="GO" id="GO:0035925">
    <property type="term" value="F:mRNA 3'-UTR AU-rich region binding"/>
    <property type="evidence" value="ECO:0007669"/>
    <property type="project" value="TreeGrafter"/>
</dbReference>
<evidence type="ECO:0000256" key="3">
    <source>
        <dbReference type="ARBA" id="ARBA00022835"/>
    </source>
</evidence>
<dbReference type="Proteomes" id="UP000510821">
    <property type="component" value="Chromosome"/>
</dbReference>
<accession>A0A7D5XL37</accession>
<keyword evidence="7" id="KW-0540">Nuclease</keyword>
<dbReference type="InterPro" id="IPR027408">
    <property type="entry name" value="PNPase/RNase_PH_dom_sf"/>
</dbReference>
<name>A0A7D5XL37_FERL1</name>
<proteinExistence type="inferred from homology"/>
<dbReference type="InterPro" id="IPR036345">
    <property type="entry name" value="ExoRNase_PH_dom2_sf"/>
</dbReference>
<dbReference type="InterPro" id="IPR015847">
    <property type="entry name" value="ExoRNase_PH_dom2"/>
</dbReference>
<dbReference type="InterPro" id="IPR001247">
    <property type="entry name" value="ExoRNase_PH_dom1"/>
</dbReference>
<dbReference type="SUPFAM" id="SSF55666">
    <property type="entry name" value="Ribonuclease PH domain 2-like"/>
    <property type="match status" value="1"/>
</dbReference>
<comment type="similarity">
    <text evidence="4">Belongs to the RNase PH family. Rrp42 subfamily.</text>
</comment>
<dbReference type="GO" id="GO:0004527">
    <property type="term" value="F:exonuclease activity"/>
    <property type="evidence" value="ECO:0007669"/>
    <property type="project" value="UniProtKB-KW"/>
</dbReference>
<dbReference type="GO" id="GO:0016075">
    <property type="term" value="P:rRNA catabolic process"/>
    <property type="evidence" value="ECO:0007669"/>
    <property type="project" value="TreeGrafter"/>
</dbReference>
<feature type="domain" description="Exoribonuclease phosphorolytic" evidence="5">
    <location>
        <begin position="29"/>
        <end position="163"/>
    </location>
</feature>
<reference evidence="8" key="1">
    <citation type="submission" date="2020-07" db="EMBL/GenBank/DDBJ databases">
        <title>Metabolic diversity and evolutionary history of the archaeal phylum ###Micrarchaeota### uncovered from a freshwater lake metagenome.</title>
        <authorList>
            <person name="Kadnikov V.V."/>
            <person name="Savvichev A.S."/>
            <person name="Mardanov A.V."/>
            <person name="Beletsky A.V."/>
            <person name="Chupakov A.V."/>
            <person name="Kokryatskaya N.M."/>
            <person name="Pimenov N.V."/>
            <person name="Ravin N.V."/>
        </authorList>
    </citation>
    <scope>NUCLEOTIDE SEQUENCE [LARGE SCALE GENOMIC DNA]</scope>
</reference>
<dbReference type="AlphaFoldDB" id="A0A7D5XL37"/>
<comment type="subunit">
    <text evidence="4">Component of the archaeal exosome complex. Forms a hexameric ring-like arrangement composed of 3 Rrp41-Rrp42 heterodimers. The hexameric ring associates with a trimer of Rrp4 and/or Csl4 subunits.</text>
</comment>
<dbReference type="GO" id="GO:0000177">
    <property type="term" value="C:cytoplasmic exosome (RNase complex)"/>
    <property type="evidence" value="ECO:0007669"/>
    <property type="project" value="TreeGrafter"/>
</dbReference>
<dbReference type="HAMAP" id="MF_00622">
    <property type="entry name" value="Exosome_Rrp42"/>
    <property type="match status" value="1"/>
</dbReference>
<dbReference type="EMBL" id="CP058998">
    <property type="protein sequence ID" value="QLJ52288.1"/>
    <property type="molecule type" value="Genomic_DNA"/>
</dbReference>
<evidence type="ECO:0000256" key="1">
    <source>
        <dbReference type="ARBA" id="ARBA00004496"/>
    </source>
</evidence>
<comment type="subcellular location">
    <subcellularLocation>
        <location evidence="1 4">Cytoplasm</location>
    </subcellularLocation>
</comment>